<keyword evidence="2" id="KW-1185">Reference proteome</keyword>
<dbReference type="AlphaFoldDB" id="A0A4R3Q4U8"/>
<gene>
    <name evidence="1" type="ORF">EV130_11828</name>
</gene>
<comment type="caution">
    <text evidence="1">The sequence shown here is derived from an EMBL/GenBank/DDBJ whole genome shotgun (WGS) entry which is preliminary data.</text>
</comment>
<proteinExistence type="predicted"/>
<protein>
    <submittedName>
        <fullName evidence="1">Uncharacterized protein</fullName>
    </submittedName>
</protein>
<sequence>MRKLLIGLAAIVVLVCGVAGTYLYHLFEERRLEETLALQERSLALTEAILQTGAKPDDWSNRIFLPERALRGLVSGLNGIERVVRLGDKDPEGHYDGAVIVRVEEAVLSTNDGSFHAKLSLSAHYQADKKTSWWAGTTAFAELDTMLLPLPDKDDKGRNAIRLHLVPYAVKPKFNWGNLSLSSGDLLAELIADGAFTGWGKELVIPGPSIVSDLELDIGKANSSHNKFEVSGGYDLAIKINRDKLHRSIAAEIPVSTTNGIWMLGGKTIDEVFSHLAETKETTSEALERRRKSVSDRLRPFRDDRDLVYVRIHNTPILEMASELRQATTGSISSSNASGEIAHPALLKDDLLGEVSLVVTPRGPSFLSGLFDVQPPDIKWVPGVGLQTALRVDASLKVELHTHTNAAFVGGGFGNDIDLHAKTSLDLPVSIKVAKQTVAAGSAIVLIPELACRRITIGVTPSAPSDIAANAWLTIHQLRIDVERNIGGGKQAPSILISSLPTFYPFGKNEEPRPDEREYTNFGRRGVEVAWDPKDVVVGADYLELSAGYSIVPKTGDAGPVSKEQFDAFKTALNEAVPAIACEPDDNFILKSWNVTLLDKNLLAKAIMDAVRAGQHVAEETKKELTKLYERPFDSLKDLPDNAWREGTKGVQGAVDNAKAAADAAAKAAADLAKGIADAAQKAKDDLERSDLNPGNWHW</sequence>
<name>A0A4R3Q4U8_9HYPH</name>
<dbReference type="EMBL" id="SMBJ01000018">
    <property type="protein sequence ID" value="TCU16223.1"/>
    <property type="molecule type" value="Genomic_DNA"/>
</dbReference>
<reference evidence="1 2" key="1">
    <citation type="submission" date="2019-03" db="EMBL/GenBank/DDBJ databases">
        <title>Genomic Encyclopedia of Type Strains, Phase IV (KMG-V): Genome sequencing to study the core and pangenomes of soil and plant-associated prokaryotes.</title>
        <authorList>
            <person name="Whitman W."/>
        </authorList>
    </citation>
    <scope>NUCLEOTIDE SEQUENCE [LARGE SCALE GENOMIC DNA]</scope>
    <source>
        <strain evidence="1 2">Gr42</strain>
    </source>
</reference>
<dbReference type="RefSeq" id="WP_225881307.1">
    <property type="nucleotide sequence ID" value="NZ_SMBJ01000018.1"/>
</dbReference>
<evidence type="ECO:0000313" key="2">
    <source>
        <dbReference type="Proteomes" id="UP000295547"/>
    </source>
</evidence>
<dbReference type="Proteomes" id="UP000295547">
    <property type="component" value="Unassembled WGS sequence"/>
</dbReference>
<organism evidence="1 2">
    <name type="scientific">Rhizobium azibense</name>
    <dbReference type="NCBI Taxonomy" id="1136135"/>
    <lineage>
        <taxon>Bacteria</taxon>
        <taxon>Pseudomonadati</taxon>
        <taxon>Pseudomonadota</taxon>
        <taxon>Alphaproteobacteria</taxon>
        <taxon>Hyphomicrobiales</taxon>
        <taxon>Rhizobiaceae</taxon>
        <taxon>Rhizobium/Agrobacterium group</taxon>
        <taxon>Rhizobium</taxon>
    </lineage>
</organism>
<accession>A0A4R3Q4U8</accession>
<evidence type="ECO:0000313" key="1">
    <source>
        <dbReference type="EMBL" id="TCU16223.1"/>
    </source>
</evidence>